<dbReference type="GO" id="GO:0051301">
    <property type="term" value="P:cell division"/>
    <property type="evidence" value="ECO:0007669"/>
    <property type="project" value="UniProtKB-KW"/>
</dbReference>
<dbReference type="PIRSF" id="PIRSF003097">
    <property type="entry name" value="FtsX"/>
    <property type="match status" value="1"/>
</dbReference>
<evidence type="ECO:0000256" key="2">
    <source>
        <dbReference type="ARBA" id="ARBA00004651"/>
    </source>
</evidence>
<evidence type="ECO:0000256" key="6">
    <source>
        <dbReference type="ARBA" id="ARBA00022475"/>
    </source>
</evidence>
<evidence type="ECO:0000256" key="7">
    <source>
        <dbReference type="ARBA" id="ARBA00022618"/>
    </source>
</evidence>
<dbReference type="Pfam" id="PF02687">
    <property type="entry name" value="FtsX"/>
    <property type="match status" value="1"/>
</dbReference>
<feature type="transmembrane region" description="Helical" evidence="13">
    <location>
        <begin position="230"/>
        <end position="251"/>
    </location>
</feature>
<evidence type="ECO:0000256" key="5">
    <source>
        <dbReference type="ARBA" id="ARBA00021907"/>
    </source>
</evidence>
<dbReference type="Gene3D" id="3.30.70.3040">
    <property type="match status" value="1"/>
</dbReference>
<proteinExistence type="inferred from homology"/>
<feature type="domain" description="FtsX extracellular" evidence="15">
    <location>
        <begin position="53"/>
        <end position="156"/>
    </location>
</feature>
<keyword evidence="10 12" id="KW-0472">Membrane</keyword>
<organism evidence="16 17">
    <name type="scientific">Aeromicrobium chenweiae</name>
    <dbReference type="NCBI Taxonomy" id="2079793"/>
    <lineage>
        <taxon>Bacteria</taxon>
        <taxon>Bacillati</taxon>
        <taxon>Actinomycetota</taxon>
        <taxon>Actinomycetes</taxon>
        <taxon>Propionibacteriales</taxon>
        <taxon>Nocardioidaceae</taxon>
        <taxon>Aeromicrobium</taxon>
    </lineage>
</organism>
<dbReference type="InterPro" id="IPR047929">
    <property type="entry name" value="FtsX_actino"/>
</dbReference>
<comment type="function">
    <text evidence="1">Part of the ABC transporter FtsEX involved in cellular division.</text>
</comment>
<evidence type="ECO:0000313" key="17">
    <source>
        <dbReference type="Proteomes" id="UP000244384"/>
    </source>
</evidence>
<dbReference type="KEGG" id="aez:C3E78_04700"/>
<dbReference type="Pfam" id="PF18075">
    <property type="entry name" value="FtsX_ECD"/>
    <property type="match status" value="1"/>
</dbReference>
<evidence type="ECO:0000256" key="12">
    <source>
        <dbReference type="PIRNR" id="PIRNR003097"/>
    </source>
</evidence>
<dbReference type="GO" id="GO:0005886">
    <property type="term" value="C:plasma membrane"/>
    <property type="evidence" value="ECO:0007669"/>
    <property type="project" value="UniProtKB-SubCell"/>
</dbReference>
<comment type="subunit">
    <text evidence="4">Forms a membrane-associated complex with FtsE.</text>
</comment>
<comment type="similarity">
    <text evidence="3 12">Belongs to the ABC-4 integral membrane protein family. FtsX subfamily.</text>
</comment>
<evidence type="ECO:0000313" key="16">
    <source>
        <dbReference type="EMBL" id="AWB91573.1"/>
    </source>
</evidence>
<dbReference type="AlphaFoldDB" id="A0A2S0WJQ9"/>
<evidence type="ECO:0000256" key="10">
    <source>
        <dbReference type="ARBA" id="ARBA00023136"/>
    </source>
</evidence>
<accession>A0A2S0WJQ9</accession>
<dbReference type="InterPro" id="IPR003838">
    <property type="entry name" value="ABC3_permease_C"/>
</dbReference>
<keyword evidence="9 13" id="KW-1133">Transmembrane helix</keyword>
<keyword evidence="7 12" id="KW-0132">Cell division</keyword>
<keyword evidence="17" id="KW-1185">Reference proteome</keyword>
<evidence type="ECO:0000256" key="9">
    <source>
        <dbReference type="ARBA" id="ARBA00022989"/>
    </source>
</evidence>
<evidence type="ECO:0000256" key="1">
    <source>
        <dbReference type="ARBA" id="ARBA00003552"/>
    </source>
</evidence>
<protein>
    <recommendedName>
        <fullName evidence="5 12">Cell division protein FtsX</fullName>
    </recommendedName>
</protein>
<gene>
    <name evidence="16" type="ORF">C3E78_04700</name>
</gene>
<dbReference type="PANTHER" id="PTHR47755">
    <property type="entry name" value="CELL DIVISION PROTEIN FTSX"/>
    <property type="match status" value="1"/>
</dbReference>
<name>A0A2S0WJQ9_9ACTN</name>
<evidence type="ECO:0000259" key="15">
    <source>
        <dbReference type="Pfam" id="PF18075"/>
    </source>
</evidence>
<dbReference type="InterPro" id="IPR004513">
    <property type="entry name" value="FtsX"/>
</dbReference>
<keyword evidence="6 12" id="KW-1003">Cell membrane</keyword>
<evidence type="ECO:0000256" key="13">
    <source>
        <dbReference type="SAM" id="Phobius"/>
    </source>
</evidence>
<evidence type="ECO:0000256" key="8">
    <source>
        <dbReference type="ARBA" id="ARBA00022692"/>
    </source>
</evidence>
<dbReference type="InterPro" id="IPR040690">
    <property type="entry name" value="FtsX_ECD"/>
</dbReference>
<dbReference type="EMBL" id="CP026952">
    <property type="protein sequence ID" value="AWB91573.1"/>
    <property type="molecule type" value="Genomic_DNA"/>
</dbReference>
<evidence type="ECO:0000256" key="4">
    <source>
        <dbReference type="ARBA" id="ARBA00011160"/>
    </source>
</evidence>
<feature type="transmembrane region" description="Helical" evidence="13">
    <location>
        <begin position="271"/>
        <end position="293"/>
    </location>
</feature>
<dbReference type="Proteomes" id="UP000244384">
    <property type="component" value="Chromosome"/>
</dbReference>
<keyword evidence="8 13" id="KW-0812">Transmembrane</keyword>
<feature type="transmembrane region" description="Helical" evidence="13">
    <location>
        <begin position="176"/>
        <end position="196"/>
    </location>
</feature>
<feature type="domain" description="ABC3 transporter permease C-terminal" evidence="14">
    <location>
        <begin position="179"/>
        <end position="296"/>
    </location>
</feature>
<sequence>MSELRQSLSRNKSMSISLIVTMTVSLLLAALGLLILAQSDRTEKYYGDRLQLQVDLCTRNSPSANCIGGLTTKDQQAAIEEALRENPQVKSFEERTPKEQYERSRVLYSQSDTGKKLLETLSPRSFPSTYFVTLNDPEKFDSVESQLSGMEGVGRVSSIKELLGPLFTFLDNLRNGALAISALLVVAAILQVSNTIRMTAYARRREIGIMRLVGASSWHIQLPFVLESMLAALISAALAAGGLAAFMQFVVYGYLRDTLSTTTTWVGWQDAFTVMGETTVLAVLLAMVPTLLLTRKYLDV</sequence>
<dbReference type="PANTHER" id="PTHR47755:SF1">
    <property type="entry name" value="CELL DIVISION PROTEIN FTSX"/>
    <property type="match status" value="1"/>
</dbReference>
<dbReference type="NCBIfam" id="NF038346">
    <property type="entry name" value="FtsX_actino"/>
    <property type="match status" value="1"/>
</dbReference>
<evidence type="ECO:0000256" key="11">
    <source>
        <dbReference type="ARBA" id="ARBA00023306"/>
    </source>
</evidence>
<reference evidence="17" key="1">
    <citation type="submission" date="2018-01" db="EMBL/GenBank/DDBJ databases">
        <authorList>
            <person name="Li J."/>
        </authorList>
    </citation>
    <scope>NUCLEOTIDE SEQUENCE [LARGE SCALE GENOMIC DNA]</scope>
    <source>
        <strain evidence="17">592</strain>
    </source>
</reference>
<evidence type="ECO:0000256" key="3">
    <source>
        <dbReference type="ARBA" id="ARBA00007379"/>
    </source>
</evidence>
<evidence type="ECO:0000259" key="14">
    <source>
        <dbReference type="Pfam" id="PF02687"/>
    </source>
</evidence>
<keyword evidence="11 12" id="KW-0131">Cell cycle</keyword>
<comment type="subcellular location">
    <subcellularLocation>
        <location evidence="2">Cell membrane</location>
        <topology evidence="2">Multi-pass membrane protein</topology>
    </subcellularLocation>
</comment>